<reference evidence="2" key="1">
    <citation type="submission" date="2021-04" db="EMBL/GenBank/DDBJ databases">
        <authorList>
            <person name="Rodrigo-Torres L."/>
            <person name="Arahal R. D."/>
            <person name="Lucena T."/>
        </authorList>
    </citation>
    <scope>NUCLEOTIDE SEQUENCE</scope>
    <source>
        <strain evidence="2">AS29M-1</strain>
    </source>
</reference>
<organism evidence="2 3">
    <name type="scientific">Parvicella tangerina</name>
    <dbReference type="NCBI Taxonomy" id="2829795"/>
    <lineage>
        <taxon>Bacteria</taxon>
        <taxon>Pseudomonadati</taxon>
        <taxon>Bacteroidota</taxon>
        <taxon>Flavobacteriia</taxon>
        <taxon>Flavobacteriales</taxon>
        <taxon>Parvicellaceae</taxon>
        <taxon>Parvicella</taxon>
    </lineage>
</organism>
<dbReference type="AlphaFoldDB" id="A0A916JLA0"/>
<dbReference type="KEGG" id="ptan:CRYO30217_01086"/>
<evidence type="ECO:0000256" key="1">
    <source>
        <dbReference type="SAM" id="SignalP"/>
    </source>
</evidence>
<proteinExistence type="predicted"/>
<evidence type="ECO:0000313" key="2">
    <source>
        <dbReference type="EMBL" id="CAG5079826.1"/>
    </source>
</evidence>
<dbReference type="SUPFAM" id="SSF56935">
    <property type="entry name" value="Porins"/>
    <property type="match status" value="1"/>
</dbReference>
<accession>A0A916JLA0</accession>
<evidence type="ECO:0008006" key="4">
    <source>
        <dbReference type="Google" id="ProtNLM"/>
    </source>
</evidence>
<keyword evidence="1" id="KW-0732">Signal</keyword>
<dbReference type="EMBL" id="OU015584">
    <property type="protein sequence ID" value="CAG5079826.1"/>
    <property type="molecule type" value="Genomic_DNA"/>
</dbReference>
<feature type="signal peptide" evidence="1">
    <location>
        <begin position="1"/>
        <end position="20"/>
    </location>
</feature>
<evidence type="ECO:0000313" key="3">
    <source>
        <dbReference type="Proteomes" id="UP000683507"/>
    </source>
</evidence>
<feature type="chain" id="PRO_5037093022" description="PorV/PorQ family protein" evidence="1">
    <location>
        <begin position="21"/>
        <end position="362"/>
    </location>
</feature>
<dbReference type="NCBIfam" id="NF033709">
    <property type="entry name" value="PorV_fam"/>
    <property type="match status" value="1"/>
</dbReference>
<dbReference type="Proteomes" id="UP000683507">
    <property type="component" value="Chromosome"/>
</dbReference>
<gene>
    <name evidence="2" type="ORF">CRYO30217_01086</name>
</gene>
<sequence length="362" mass="39739">MKKLTLLSLLALIISVHVLGQDKTPKYSNEFLNIGVGARALAMSNSIVASTDDVTAGYWNPVGLTNIDSDLQFGLMHAEYFAGIAKYDYGGVAKRIDDKSAMAFSVIRFGVDNIPNTTELIDNEGNVDYNRITYFTAADLGLVFSYGRNINDHLSLGGSAKIINRKVGSFAKSWGFGIDFAAKYQLNDWTFAVMGRDITSTFNAWSYTLSERTIEVFTQTGNEIPQNGLEITMPRIILGAARSWAISDKFGLLAEVDADVTTDGKRNTLIVGNPFSLDPHLGLELDFKDMIFLRTGIGNFQRITQLNGKETMTLQPNIGIGIQFKGISIDYALTDIGDASVALYSNVFSLRFNLNPKKASNE</sequence>
<dbReference type="RefSeq" id="WP_258541304.1">
    <property type="nucleotide sequence ID" value="NZ_OU015584.1"/>
</dbReference>
<protein>
    <recommendedName>
        <fullName evidence="4">PorV/PorQ family protein</fullName>
    </recommendedName>
</protein>
<dbReference type="Gene3D" id="2.40.160.60">
    <property type="entry name" value="Outer membrane protein transport protein (OMPP1/FadL/TodX)"/>
    <property type="match status" value="1"/>
</dbReference>
<keyword evidence="3" id="KW-1185">Reference proteome</keyword>
<name>A0A916JLA0_9FLAO</name>